<comment type="caution">
    <text evidence="2">The sequence shown here is derived from an EMBL/GenBank/DDBJ whole genome shotgun (WGS) entry which is preliminary data.</text>
</comment>
<feature type="region of interest" description="Disordered" evidence="1">
    <location>
        <begin position="1"/>
        <end position="104"/>
    </location>
</feature>
<dbReference type="Pfam" id="PF10295">
    <property type="entry name" value="DUF2406"/>
    <property type="match status" value="1"/>
</dbReference>
<feature type="compositionally biased region" description="Basic and acidic residues" evidence="1">
    <location>
        <begin position="78"/>
        <end position="104"/>
    </location>
</feature>
<organism evidence="2 3">
    <name type="scientific">Exophiala viscosa</name>
    <dbReference type="NCBI Taxonomy" id="2486360"/>
    <lineage>
        <taxon>Eukaryota</taxon>
        <taxon>Fungi</taxon>
        <taxon>Dikarya</taxon>
        <taxon>Ascomycota</taxon>
        <taxon>Pezizomycotina</taxon>
        <taxon>Eurotiomycetes</taxon>
        <taxon>Chaetothyriomycetidae</taxon>
        <taxon>Chaetothyriales</taxon>
        <taxon>Herpotrichiellaceae</taxon>
        <taxon>Exophiala</taxon>
    </lineage>
</organism>
<proteinExistence type="predicted"/>
<sequence>MTTLSPPTTAMGNETRPRAHTAMSHNSVRSHRSSFSANKSELSESHKDKKRLHTKADPSKALNEATPVEQAQEETTAEDIRAMAHKDSEGNVIAEPDRSNPTRYRFERPLDTIRAFHAAAEGTSFRRSSFNNRPYSSAGMTTDNRRASYISNSGYSPQRPRPSPGGGYYRNSSYGHPQNTVEETPGSSQMYGRNMRQPSSPHYGPPNGPPNGYHNGMQNGHPNGESPISAHSYQQSYDAATSGSDEYGKSTNPSSQNSSFDQLHQLRKQPDEFSHENPYANESRMGQHGPMKPYPQYNAHEGAYAQEAPAAPVHKYVPNNPRQPIKLDSSPDDENTWNAATSPTSPSEKKKSWIKRRFSRREN</sequence>
<evidence type="ECO:0000256" key="1">
    <source>
        <dbReference type="SAM" id="MobiDB-lite"/>
    </source>
</evidence>
<evidence type="ECO:0000313" key="2">
    <source>
        <dbReference type="EMBL" id="KAI1617719.1"/>
    </source>
</evidence>
<reference evidence="2" key="1">
    <citation type="journal article" date="2022" name="bioRxiv">
        <title>Deciphering the potential niche of two novel black yeast fungi from a biological soil crust based on their genomes, phenotypes, and melanin regulation.</title>
        <authorList>
            <consortium name="DOE Joint Genome Institute"/>
            <person name="Carr E.C."/>
            <person name="Barton Q."/>
            <person name="Grambo S."/>
            <person name="Sullivan M."/>
            <person name="Renfro C.M."/>
            <person name="Kuo A."/>
            <person name="Pangilinan J."/>
            <person name="Lipzen A."/>
            <person name="Keymanesh K."/>
            <person name="Savage E."/>
            <person name="Barry K."/>
            <person name="Grigoriev I.V."/>
            <person name="Riekhof W.R."/>
            <person name="Harris S.S."/>
        </authorList>
    </citation>
    <scope>NUCLEOTIDE SEQUENCE</scope>
    <source>
        <strain evidence="2">JF 03-4F</strain>
    </source>
</reference>
<protein>
    <submittedName>
        <fullName evidence="2">Uncharacterized protein</fullName>
    </submittedName>
</protein>
<keyword evidence="3" id="KW-1185">Reference proteome</keyword>
<dbReference type="PANTHER" id="PTHR28186">
    <property type="entry name" value="MEIOTICALLY UP-REGULATED GENE 9 PROTEIN"/>
    <property type="match status" value="1"/>
</dbReference>
<feature type="compositionally biased region" description="Polar residues" evidence="1">
    <location>
        <begin position="171"/>
        <end position="191"/>
    </location>
</feature>
<dbReference type="EMBL" id="MU404350">
    <property type="protein sequence ID" value="KAI1617719.1"/>
    <property type="molecule type" value="Genomic_DNA"/>
</dbReference>
<dbReference type="Proteomes" id="UP001203852">
    <property type="component" value="Unassembled WGS sequence"/>
</dbReference>
<feature type="region of interest" description="Disordered" evidence="1">
    <location>
        <begin position="119"/>
        <end position="363"/>
    </location>
</feature>
<dbReference type="AlphaFoldDB" id="A0AAN6E5Z8"/>
<name>A0AAN6E5Z8_9EURO</name>
<accession>A0AAN6E5Z8</accession>
<dbReference type="InterPro" id="IPR018809">
    <property type="entry name" value="DUF2406"/>
</dbReference>
<feature type="compositionally biased region" description="Polar residues" evidence="1">
    <location>
        <begin position="1"/>
        <end position="12"/>
    </location>
</feature>
<feature type="compositionally biased region" description="Basic residues" evidence="1">
    <location>
        <begin position="352"/>
        <end position="363"/>
    </location>
</feature>
<feature type="compositionally biased region" description="Polar residues" evidence="1">
    <location>
        <begin position="23"/>
        <end position="40"/>
    </location>
</feature>
<gene>
    <name evidence="2" type="ORF">EDD36DRAFT_10387</name>
</gene>
<feature type="compositionally biased region" description="Polar residues" evidence="1">
    <location>
        <begin position="125"/>
        <end position="142"/>
    </location>
</feature>
<evidence type="ECO:0000313" key="3">
    <source>
        <dbReference type="Proteomes" id="UP001203852"/>
    </source>
</evidence>
<dbReference type="PANTHER" id="PTHR28186:SF1">
    <property type="entry name" value="MEIOTICALLY UP-REGULATED GENE 9 PROTEIN"/>
    <property type="match status" value="1"/>
</dbReference>
<feature type="compositionally biased region" description="Polar residues" evidence="1">
    <location>
        <begin position="229"/>
        <end position="262"/>
    </location>
</feature>